<dbReference type="eggNOG" id="COG1891">
    <property type="taxonomic scope" value="Bacteria"/>
</dbReference>
<comment type="catalytic activity">
    <reaction evidence="6">
        <text>2 D-glyceraldehyde 3-phosphate = 4-(hydroxymethyl)-2-furancarboxaldehyde phosphate + phosphate + 2 H2O</text>
        <dbReference type="Rhea" id="RHEA:43536"/>
        <dbReference type="ChEBI" id="CHEBI:15377"/>
        <dbReference type="ChEBI" id="CHEBI:43474"/>
        <dbReference type="ChEBI" id="CHEBI:59776"/>
        <dbReference type="ChEBI" id="CHEBI:83407"/>
        <dbReference type="EC" id="4.2.3.153"/>
    </reaction>
</comment>
<protein>
    <recommendedName>
        <fullName evidence="2">(5-formylfuran-3-yl)methyl phosphate synthase</fullName>
        <ecNumber evidence="2">4.2.3.153</ecNumber>
    </recommendedName>
    <alternativeName>
        <fullName evidence="5">4-(hydroxymethyl)-2-furancarboxaldehyde-phosphate synthase</fullName>
    </alternativeName>
</protein>
<evidence type="ECO:0000313" key="8">
    <source>
        <dbReference type="EMBL" id="ADE13230.1"/>
    </source>
</evidence>
<organism evidence="8 9">
    <name type="scientific">Nitrosococcus halophilus (strain Nc4)</name>
    <dbReference type="NCBI Taxonomy" id="472759"/>
    <lineage>
        <taxon>Bacteria</taxon>
        <taxon>Pseudomonadati</taxon>
        <taxon>Pseudomonadota</taxon>
        <taxon>Gammaproteobacteria</taxon>
        <taxon>Chromatiales</taxon>
        <taxon>Chromatiaceae</taxon>
        <taxon>Nitrosococcus</taxon>
    </lineage>
</organism>
<evidence type="ECO:0000256" key="5">
    <source>
        <dbReference type="ARBA" id="ARBA00032523"/>
    </source>
</evidence>
<dbReference type="STRING" id="472759.Nhal_0008"/>
<dbReference type="EC" id="4.2.3.153" evidence="2"/>
<evidence type="ECO:0000256" key="2">
    <source>
        <dbReference type="ARBA" id="ARBA00012553"/>
    </source>
</evidence>
<feature type="active site" description="Schiff-base intermediate with substrate" evidence="7">
    <location>
        <position position="28"/>
    </location>
</feature>
<dbReference type="NCBIfam" id="NF002576">
    <property type="entry name" value="PRK02227.1-5"/>
    <property type="match status" value="1"/>
</dbReference>
<dbReference type="OrthoDB" id="2111523at2"/>
<dbReference type="EMBL" id="CP001798">
    <property type="protein sequence ID" value="ADE13230.1"/>
    <property type="molecule type" value="Genomic_DNA"/>
</dbReference>
<proteinExistence type="predicted"/>
<feature type="active site" description="Proton acceptor" evidence="7">
    <location>
        <position position="86"/>
    </location>
</feature>
<evidence type="ECO:0000256" key="4">
    <source>
        <dbReference type="ARBA" id="ARBA00023270"/>
    </source>
</evidence>
<dbReference type="Proteomes" id="UP000001844">
    <property type="component" value="Chromosome"/>
</dbReference>
<keyword evidence="3" id="KW-0456">Lyase</keyword>
<keyword evidence="9" id="KW-1185">Reference proteome</keyword>
<dbReference type="PIRSF" id="PIRSF015957">
    <property type="entry name" value="UCP015957"/>
    <property type="match status" value="1"/>
</dbReference>
<comment type="function">
    <text evidence="1">Catalyzes the formation of 4-(hydroxymethyl)-2-furancarboxaldehyde phosphate (4-HFC-P) from two molecules of glyceraldehyde-3-P (GA-3-P).</text>
</comment>
<dbReference type="RefSeq" id="WP_013031126.1">
    <property type="nucleotide sequence ID" value="NC_013960.1"/>
</dbReference>
<name>D5C442_NITHN</name>
<evidence type="ECO:0000313" key="9">
    <source>
        <dbReference type="Proteomes" id="UP000001844"/>
    </source>
</evidence>
<dbReference type="AlphaFoldDB" id="D5C442"/>
<keyword evidence="4" id="KW-0704">Schiff base</keyword>
<dbReference type="HOGENOM" id="CLU_068659_0_0_6"/>
<dbReference type="InterPro" id="IPR007565">
    <property type="entry name" value="4HFCP_synth"/>
</dbReference>
<gene>
    <name evidence="8" type="ordered locus">Nhal_0008</name>
</gene>
<evidence type="ECO:0000256" key="3">
    <source>
        <dbReference type="ARBA" id="ARBA00023239"/>
    </source>
</evidence>
<dbReference type="Pfam" id="PF04476">
    <property type="entry name" value="4HFCP_synth"/>
    <property type="match status" value="1"/>
</dbReference>
<sequence>MNRWLASVRNLEEVSSLLAEGPDIIDLKEPKEGALGALSSETICQAVALIGGRCPTSATIGDLPMEPAPICHAVEQIAATGVNYVKIGLFPDDRVPDCLIALQPLAVQGISLVGVMFADKRPDFSWISLMEKVGFTGAMLDTAAKDGHNLLSHLSLAELSGFVQTARSGGLVSGLAGSLSFEDIPKLLPLGADYLGFRSALCCAGQRQSSLDPKAIALLKRALNRR</sequence>
<evidence type="ECO:0000256" key="6">
    <source>
        <dbReference type="ARBA" id="ARBA00047628"/>
    </source>
</evidence>
<reference evidence="9" key="1">
    <citation type="submission" date="2010-04" db="EMBL/GenBank/DDBJ databases">
        <title>Complete genome sequence of Nitrosococcus halophilus Nc4, a salt-adapted, aerobic obligate ammonia-oxidizing sulfur purple bacterium.</title>
        <authorList>
            <consortium name="US DOE Joint Genome Institute"/>
            <person name="Campbell M.A."/>
            <person name="Malfatti S.A."/>
            <person name="Chain P.S.G."/>
            <person name="Heidelberg J.F."/>
            <person name="Ward B.B."/>
            <person name="Klotz M.G."/>
        </authorList>
    </citation>
    <scope>NUCLEOTIDE SEQUENCE [LARGE SCALE GENOMIC DNA]</scope>
    <source>
        <strain evidence="9">Nc4</strain>
    </source>
</reference>
<dbReference type="GO" id="GO:0016829">
    <property type="term" value="F:lyase activity"/>
    <property type="evidence" value="ECO:0007669"/>
    <property type="project" value="UniProtKB-KW"/>
</dbReference>
<dbReference type="KEGG" id="nhl:Nhal_0008"/>
<evidence type="ECO:0000256" key="7">
    <source>
        <dbReference type="PIRSR" id="PIRSR015957-1"/>
    </source>
</evidence>
<accession>D5C442</accession>
<evidence type="ECO:0000256" key="1">
    <source>
        <dbReference type="ARBA" id="ARBA00003810"/>
    </source>
</evidence>